<evidence type="ECO:0000256" key="2">
    <source>
        <dbReference type="ARBA" id="ARBA00008721"/>
    </source>
</evidence>
<dbReference type="PANTHER" id="PTHR47466">
    <property type="match status" value="1"/>
</dbReference>
<dbReference type="Proteomes" id="UP000012174">
    <property type="component" value="Unassembled WGS sequence"/>
</dbReference>
<evidence type="ECO:0000256" key="4">
    <source>
        <dbReference type="ARBA" id="ARBA00022723"/>
    </source>
</evidence>
<dbReference type="GO" id="GO:0006508">
    <property type="term" value="P:proteolysis"/>
    <property type="evidence" value="ECO:0007669"/>
    <property type="project" value="UniProtKB-KW"/>
</dbReference>
<keyword evidence="3 12" id="KW-0645">Protease</keyword>
<dbReference type="GO" id="GO:0008237">
    <property type="term" value="F:metallopeptidase activity"/>
    <property type="evidence" value="ECO:0007669"/>
    <property type="project" value="UniProtKB-KW"/>
</dbReference>
<keyword evidence="5" id="KW-0732">Signal</keyword>
<evidence type="ECO:0000259" key="11">
    <source>
        <dbReference type="Pfam" id="PF05572"/>
    </source>
</evidence>
<dbReference type="InterPro" id="IPR008754">
    <property type="entry name" value="Peptidase_M43"/>
</dbReference>
<comment type="similarity">
    <text evidence="2">Belongs to the peptidase M43B family.</text>
</comment>
<dbReference type="GO" id="GO:0046872">
    <property type="term" value="F:metal ion binding"/>
    <property type="evidence" value="ECO:0007669"/>
    <property type="project" value="UniProtKB-KW"/>
</dbReference>
<dbReference type="OrthoDB" id="536211at2759"/>
<keyword evidence="4" id="KW-0479">Metal-binding</keyword>
<evidence type="ECO:0000256" key="9">
    <source>
        <dbReference type="ARBA" id="ARBA00023157"/>
    </source>
</evidence>
<dbReference type="SUPFAM" id="SSF55486">
    <property type="entry name" value="Metalloproteases ('zincins'), catalytic domain"/>
    <property type="match status" value="1"/>
</dbReference>
<dbReference type="HOGENOM" id="CLU_048726_2_0_1"/>
<gene>
    <name evidence="12" type="ORF">UCREL1_6282</name>
</gene>
<dbReference type="AlphaFoldDB" id="M7TJ46"/>
<evidence type="ECO:0000256" key="1">
    <source>
        <dbReference type="ARBA" id="ARBA00003174"/>
    </source>
</evidence>
<sequence length="187" mass="20340">MLEDQMVVLNETFAPHNIQFVHRNTSFTVNDEWADAVLHADKAKALRQGKYDELNIYFDSGMIGGSLTGWCEFPDEDPLNNGINGTSYYVFDGCHVNPDTLPGGAGAGVGKADNKGKTATHEVGHWFGLFHVFQGFDCASEGDLIDDTPVQSEPSSGCPADPPKDSCPGLPGLDAIHNYMDYSSHDW</sequence>
<keyword evidence="13" id="KW-1185">Reference proteome</keyword>
<dbReference type="OMA" id="FAPHNIQ"/>
<name>M7TJ46_EUTLA</name>
<dbReference type="STRING" id="1287681.M7TJ46"/>
<evidence type="ECO:0000313" key="12">
    <source>
        <dbReference type="EMBL" id="EMR66745.1"/>
    </source>
</evidence>
<evidence type="ECO:0000256" key="3">
    <source>
        <dbReference type="ARBA" id="ARBA00022670"/>
    </source>
</evidence>
<keyword evidence="7" id="KW-0862">Zinc</keyword>
<evidence type="ECO:0000256" key="5">
    <source>
        <dbReference type="ARBA" id="ARBA00022729"/>
    </source>
</evidence>
<reference evidence="13" key="1">
    <citation type="journal article" date="2013" name="Genome Announc.">
        <title>Draft genome sequence of the grapevine dieback fungus Eutypa lata UCR-EL1.</title>
        <authorList>
            <person name="Blanco-Ulate B."/>
            <person name="Rolshausen P.E."/>
            <person name="Cantu D."/>
        </authorList>
    </citation>
    <scope>NUCLEOTIDE SEQUENCE [LARGE SCALE GENOMIC DNA]</scope>
    <source>
        <strain evidence="13">UCR-EL1</strain>
    </source>
</reference>
<evidence type="ECO:0000256" key="8">
    <source>
        <dbReference type="ARBA" id="ARBA00023049"/>
    </source>
</evidence>
<dbReference type="Gene3D" id="3.40.390.10">
    <property type="entry name" value="Collagenase (Catalytic Domain)"/>
    <property type="match status" value="1"/>
</dbReference>
<accession>M7TJ46</accession>
<dbReference type="eggNOG" id="ENOG502RSGD">
    <property type="taxonomic scope" value="Eukaryota"/>
</dbReference>
<feature type="domain" description="Peptidase M43 pregnancy-associated plasma-A" evidence="11">
    <location>
        <begin position="112"/>
        <end position="184"/>
    </location>
</feature>
<evidence type="ECO:0000256" key="6">
    <source>
        <dbReference type="ARBA" id="ARBA00022801"/>
    </source>
</evidence>
<comment type="function">
    <text evidence="1">Secreted metalloproteinase that allows assimilation of proteinaceous substrates.</text>
</comment>
<evidence type="ECO:0000256" key="7">
    <source>
        <dbReference type="ARBA" id="ARBA00022833"/>
    </source>
</evidence>
<evidence type="ECO:0000313" key="13">
    <source>
        <dbReference type="Proteomes" id="UP000012174"/>
    </source>
</evidence>
<proteinExistence type="inferred from homology"/>
<dbReference type="Pfam" id="PF05572">
    <property type="entry name" value="Peptidase_M43"/>
    <property type="match status" value="1"/>
</dbReference>
<keyword evidence="8 12" id="KW-0482">Metalloprotease</keyword>
<keyword evidence="9" id="KW-1015">Disulfide bond</keyword>
<organism evidence="12 13">
    <name type="scientific">Eutypa lata (strain UCR-EL1)</name>
    <name type="common">Grapevine dieback disease fungus</name>
    <name type="synonym">Eutypa armeniacae</name>
    <dbReference type="NCBI Taxonomy" id="1287681"/>
    <lineage>
        <taxon>Eukaryota</taxon>
        <taxon>Fungi</taxon>
        <taxon>Dikarya</taxon>
        <taxon>Ascomycota</taxon>
        <taxon>Pezizomycotina</taxon>
        <taxon>Sordariomycetes</taxon>
        <taxon>Xylariomycetidae</taxon>
        <taxon>Xylariales</taxon>
        <taxon>Diatrypaceae</taxon>
        <taxon>Eutypa</taxon>
    </lineage>
</organism>
<dbReference type="PANTHER" id="PTHR47466:SF1">
    <property type="entry name" value="METALLOPROTEASE MEP1 (AFU_ORTHOLOGUE AFUA_1G07730)-RELATED"/>
    <property type="match status" value="1"/>
</dbReference>
<dbReference type="InterPro" id="IPR024079">
    <property type="entry name" value="MetalloPept_cat_dom_sf"/>
</dbReference>
<protein>
    <submittedName>
        <fullName evidence="12">Putative metalloprotease 1 protein</fullName>
    </submittedName>
</protein>
<evidence type="ECO:0000256" key="10">
    <source>
        <dbReference type="SAM" id="MobiDB-lite"/>
    </source>
</evidence>
<keyword evidence="6" id="KW-0378">Hydrolase</keyword>
<feature type="region of interest" description="Disordered" evidence="10">
    <location>
        <begin position="144"/>
        <end position="165"/>
    </location>
</feature>
<dbReference type="KEGG" id="ela:UCREL1_6282"/>
<dbReference type="EMBL" id="KB706595">
    <property type="protein sequence ID" value="EMR66745.1"/>
    <property type="molecule type" value="Genomic_DNA"/>
</dbReference>